<reference evidence="2" key="1">
    <citation type="journal article" date="2019" name="Int. J. Syst. Evol. Microbiol.">
        <title>The Global Catalogue of Microorganisms (GCM) 10K type strain sequencing project: providing services to taxonomists for standard genome sequencing and annotation.</title>
        <authorList>
            <consortium name="The Broad Institute Genomics Platform"/>
            <consortium name="The Broad Institute Genome Sequencing Center for Infectious Disease"/>
            <person name="Wu L."/>
            <person name="Ma J."/>
        </authorList>
    </citation>
    <scope>NUCLEOTIDE SEQUENCE [LARGE SCALE GENOMIC DNA]</scope>
    <source>
        <strain evidence="2">JCM 9687</strain>
    </source>
</reference>
<evidence type="ECO:0000313" key="2">
    <source>
        <dbReference type="Proteomes" id="UP001500483"/>
    </source>
</evidence>
<evidence type="ECO:0000313" key="1">
    <source>
        <dbReference type="EMBL" id="GAA3356447.1"/>
    </source>
</evidence>
<organism evidence="1 2">
    <name type="scientific">Saccharopolyspora gregorii</name>
    <dbReference type="NCBI Taxonomy" id="33914"/>
    <lineage>
        <taxon>Bacteria</taxon>
        <taxon>Bacillati</taxon>
        <taxon>Actinomycetota</taxon>
        <taxon>Actinomycetes</taxon>
        <taxon>Pseudonocardiales</taxon>
        <taxon>Pseudonocardiaceae</taxon>
        <taxon>Saccharopolyspora</taxon>
    </lineage>
</organism>
<dbReference type="Proteomes" id="UP001500483">
    <property type="component" value="Unassembled WGS sequence"/>
</dbReference>
<keyword evidence="2" id="KW-1185">Reference proteome</keyword>
<dbReference type="EMBL" id="BAAAYK010000038">
    <property type="protein sequence ID" value="GAA3356447.1"/>
    <property type="molecule type" value="Genomic_DNA"/>
</dbReference>
<gene>
    <name evidence="1" type="ORF">GCM10020366_20540</name>
</gene>
<proteinExistence type="predicted"/>
<accession>A0ABP6RMD2</accession>
<sequence length="70" mass="7594">MGDLPPGAVNAALRRRPARIRKGAAPPVMMTVRDGERVDRHLRFGPNTFHVRRIPVPDPVNGALAPFGAC</sequence>
<name>A0ABP6RMD2_9PSEU</name>
<comment type="caution">
    <text evidence="1">The sequence shown here is derived from an EMBL/GenBank/DDBJ whole genome shotgun (WGS) entry which is preliminary data.</text>
</comment>
<protein>
    <submittedName>
        <fullName evidence="1">Uncharacterized protein</fullName>
    </submittedName>
</protein>